<comment type="caution">
    <text evidence="2">The sequence shown here is derived from an EMBL/GenBank/DDBJ whole genome shotgun (WGS) entry which is preliminary data.</text>
</comment>
<protein>
    <submittedName>
        <fullName evidence="2">Uncharacterized protein</fullName>
    </submittedName>
</protein>
<dbReference type="EMBL" id="NAJM01000009">
    <property type="protein sequence ID" value="RVX73259.1"/>
    <property type="molecule type" value="Genomic_DNA"/>
</dbReference>
<proteinExistence type="predicted"/>
<evidence type="ECO:0000256" key="1">
    <source>
        <dbReference type="SAM" id="MobiDB-lite"/>
    </source>
</evidence>
<dbReference type="Proteomes" id="UP000288859">
    <property type="component" value="Unassembled WGS sequence"/>
</dbReference>
<reference evidence="2 3" key="1">
    <citation type="submission" date="2017-03" db="EMBL/GenBank/DDBJ databases">
        <title>Genomes of endolithic fungi from Antarctica.</title>
        <authorList>
            <person name="Coleine C."/>
            <person name="Masonjones S."/>
            <person name="Stajich J.E."/>
        </authorList>
    </citation>
    <scope>NUCLEOTIDE SEQUENCE [LARGE SCALE GENOMIC DNA]</scope>
    <source>
        <strain evidence="2 3">CCFEE 6314</strain>
    </source>
</reference>
<organism evidence="2 3">
    <name type="scientific">Exophiala mesophila</name>
    <name type="common">Black yeast-like fungus</name>
    <dbReference type="NCBI Taxonomy" id="212818"/>
    <lineage>
        <taxon>Eukaryota</taxon>
        <taxon>Fungi</taxon>
        <taxon>Dikarya</taxon>
        <taxon>Ascomycota</taxon>
        <taxon>Pezizomycotina</taxon>
        <taxon>Eurotiomycetes</taxon>
        <taxon>Chaetothyriomycetidae</taxon>
        <taxon>Chaetothyriales</taxon>
        <taxon>Herpotrichiellaceae</taxon>
        <taxon>Exophiala</taxon>
    </lineage>
</organism>
<evidence type="ECO:0000313" key="3">
    <source>
        <dbReference type="Proteomes" id="UP000288859"/>
    </source>
</evidence>
<dbReference type="VEuPathDB" id="FungiDB:PV10_08142"/>
<evidence type="ECO:0000313" key="2">
    <source>
        <dbReference type="EMBL" id="RVX73259.1"/>
    </source>
</evidence>
<name>A0A438NBW1_EXOME</name>
<dbReference type="OrthoDB" id="10366681at2759"/>
<dbReference type="AlphaFoldDB" id="A0A438NBW1"/>
<sequence>MAATAQHNGDLDRAREEAVRAKLAELDGTALQGDQEGHQVNGQDTVYGSAMPSEVPAVGGLFFQGQQEGHQLNGQDPFFGYDAVSEYPAVERTGRQQQGPGHDAGAFLPHQAQPYFGGLDLPIQNAPPLGAFVSSWENEPRPQPFPQPAPLPLQDHTQFTFTYEPRTLHPEPVDPVLAAEVQRLLEELQDPFANGML</sequence>
<gene>
    <name evidence="2" type="ORF">B0A52_02387</name>
</gene>
<accession>A0A438NBW1</accession>
<feature type="region of interest" description="Disordered" evidence="1">
    <location>
        <begin position="28"/>
        <end position="50"/>
    </location>
</feature>